<evidence type="ECO:0000259" key="2">
    <source>
        <dbReference type="Pfam" id="PF22513"/>
    </source>
</evidence>
<evidence type="ECO:0000313" key="3">
    <source>
        <dbReference type="EMBL" id="OZG61208.1"/>
    </source>
</evidence>
<dbReference type="AlphaFoldDB" id="A0A261FQ37"/>
<dbReference type="OrthoDB" id="3238326at2"/>
<feature type="region of interest" description="Disordered" evidence="1">
    <location>
        <begin position="70"/>
        <end position="94"/>
    </location>
</feature>
<dbReference type="InterPro" id="IPR053853">
    <property type="entry name" value="FitA-like_RHH"/>
</dbReference>
<proteinExistence type="predicted"/>
<dbReference type="SUPFAM" id="SSF47598">
    <property type="entry name" value="Ribbon-helix-helix"/>
    <property type="match status" value="1"/>
</dbReference>
<keyword evidence="3" id="KW-0238">DNA-binding</keyword>
<dbReference type="EMBL" id="MWWW01000004">
    <property type="protein sequence ID" value="OZG61208.1"/>
    <property type="molecule type" value="Genomic_DNA"/>
</dbReference>
<feature type="domain" description="Antitoxin FitA-like ribbon-helix-helix" evidence="2">
    <location>
        <begin position="3"/>
        <end position="38"/>
    </location>
</feature>
<protein>
    <submittedName>
        <fullName evidence="3">DNA-binding protein</fullName>
    </submittedName>
</protein>
<dbReference type="Pfam" id="PF22513">
    <property type="entry name" value="FitA-like_RHH"/>
    <property type="match status" value="1"/>
</dbReference>
<sequence>MGTMTIRKLDDDTIERFKAIASSNHRSAEAEARSLIEDFTAGRIVRHDMQTSNFYDRVREFMDRNDIEGLTDSELPLPDRNAKPERPPIALKGI</sequence>
<keyword evidence="4" id="KW-1185">Reference proteome</keyword>
<evidence type="ECO:0000256" key="1">
    <source>
        <dbReference type="SAM" id="MobiDB-lite"/>
    </source>
</evidence>
<dbReference type="InterPro" id="IPR010985">
    <property type="entry name" value="Ribbon_hlx_hlx"/>
</dbReference>
<gene>
    <name evidence="3" type="ORF">BMYO_0507</name>
</gene>
<organism evidence="3 4">
    <name type="scientific">Bifidobacterium myosotis</name>
    <dbReference type="NCBI Taxonomy" id="1630166"/>
    <lineage>
        <taxon>Bacteria</taxon>
        <taxon>Bacillati</taxon>
        <taxon>Actinomycetota</taxon>
        <taxon>Actinomycetes</taxon>
        <taxon>Bifidobacteriales</taxon>
        <taxon>Bifidobacteriaceae</taxon>
        <taxon>Bifidobacterium</taxon>
    </lineage>
</organism>
<dbReference type="GO" id="GO:0003677">
    <property type="term" value="F:DNA binding"/>
    <property type="evidence" value="ECO:0007669"/>
    <property type="project" value="UniProtKB-KW"/>
</dbReference>
<name>A0A261FQ37_9BIFI</name>
<reference evidence="3 4" key="1">
    <citation type="journal article" date="2017" name="BMC Genomics">
        <title>Comparative genomic and phylogenomic analyses of the Bifidobacteriaceae family.</title>
        <authorList>
            <person name="Lugli G.A."/>
            <person name="Milani C."/>
            <person name="Turroni F."/>
            <person name="Duranti S."/>
            <person name="Mancabelli L."/>
            <person name="Mangifesta M."/>
            <person name="Ferrario C."/>
            <person name="Modesto M."/>
            <person name="Mattarelli P."/>
            <person name="Jiri K."/>
            <person name="van Sinderen D."/>
            <person name="Ventura M."/>
        </authorList>
    </citation>
    <scope>NUCLEOTIDE SEQUENCE [LARGE SCALE GENOMIC DNA]</scope>
    <source>
        <strain evidence="3 4">DSM 100196</strain>
    </source>
</reference>
<comment type="caution">
    <text evidence="3">The sequence shown here is derived from an EMBL/GenBank/DDBJ whole genome shotgun (WGS) entry which is preliminary data.</text>
</comment>
<evidence type="ECO:0000313" key="4">
    <source>
        <dbReference type="Proteomes" id="UP000216871"/>
    </source>
</evidence>
<dbReference type="RefSeq" id="WP_094667020.1">
    <property type="nucleotide sequence ID" value="NZ_MWWW01000004.1"/>
</dbReference>
<dbReference type="Proteomes" id="UP000216871">
    <property type="component" value="Unassembled WGS sequence"/>
</dbReference>
<dbReference type="GO" id="GO:0006355">
    <property type="term" value="P:regulation of DNA-templated transcription"/>
    <property type="evidence" value="ECO:0007669"/>
    <property type="project" value="InterPro"/>
</dbReference>
<accession>A0A261FQ37</accession>